<dbReference type="SUPFAM" id="SSF103473">
    <property type="entry name" value="MFS general substrate transporter"/>
    <property type="match status" value="1"/>
</dbReference>
<evidence type="ECO:0000256" key="4">
    <source>
        <dbReference type="ARBA" id="ARBA00022692"/>
    </source>
</evidence>
<protein>
    <submittedName>
        <fullName evidence="9">MFS transporter</fullName>
    </submittedName>
</protein>
<dbReference type="InterPro" id="IPR023885">
    <property type="entry name" value="4Fe4S-binding_SPASM_dom"/>
</dbReference>
<sequence length="162" mass="17769">MGNNNCFAISYNGDLLPCSKIPKYSLGNILKNDINTLINTEKLKKLRFIFQGISLLLFGSLNNFIGGIISLIILGIALGITGIYINTIVQEEIPNEILGRCISVIMIISNISVPMGYLIGGYVINFIKLNLILIFSGFIILVCGIISFFILKKISVEKNIPA</sequence>
<evidence type="ECO:0000313" key="9">
    <source>
        <dbReference type="EMBL" id="MBD8048367.1"/>
    </source>
</evidence>
<evidence type="ECO:0000256" key="1">
    <source>
        <dbReference type="ARBA" id="ARBA00004651"/>
    </source>
</evidence>
<evidence type="ECO:0000256" key="2">
    <source>
        <dbReference type="ARBA" id="ARBA00022448"/>
    </source>
</evidence>
<reference evidence="9 10" key="1">
    <citation type="submission" date="2020-08" db="EMBL/GenBank/DDBJ databases">
        <title>A Genomic Blueprint of the Chicken Gut Microbiome.</title>
        <authorList>
            <person name="Gilroy R."/>
            <person name="Ravi A."/>
            <person name="Getino M."/>
            <person name="Pursley I."/>
            <person name="Horton D.L."/>
            <person name="Alikhan N.-F."/>
            <person name="Baker D."/>
            <person name="Gharbi K."/>
            <person name="Hall N."/>
            <person name="Watson M."/>
            <person name="Adriaenssens E.M."/>
            <person name="Foster-Nyarko E."/>
            <person name="Jarju S."/>
            <person name="Secka A."/>
            <person name="Antonio M."/>
            <person name="Oren A."/>
            <person name="Chaudhuri R."/>
            <person name="La Ragione R.M."/>
            <person name="Hildebrand F."/>
            <person name="Pallen M.J."/>
        </authorList>
    </citation>
    <scope>NUCLEOTIDE SEQUENCE [LARGE SCALE GENOMIC DNA]</scope>
    <source>
        <strain evidence="9 10">N37</strain>
    </source>
</reference>
<feature type="transmembrane region" description="Helical" evidence="7">
    <location>
        <begin position="131"/>
        <end position="151"/>
    </location>
</feature>
<dbReference type="RefSeq" id="WP_191741321.1">
    <property type="nucleotide sequence ID" value="NZ_JACSQB010000133.1"/>
</dbReference>
<dbReference type="Proteomes" id="UP000627166">
    <property type="component" value="Unassembled WGS sequence"/>
</dbReference>
<evidence type="ECO:0000256" key="6">
    <source>
        <dbReference type="ARBA" id="ARBA00023136"/>
    </source>
</evidence>
<dbReference type="InterPro" id="IPR036259">
    <property type="entry name" value="MFS_trans_sf"/>
</dbReference>
<keyword evidence="4 7" id="KW-0812">Transmembrane</keyword>
<dbReference type="Gene3D" id="1.20.1250.20">
    <property type="entry name" value="MFS general substrate transporter like domains"/>
    <property type="match status" value="1"/>
</dbReference>
<comment type="subcellular location">
    <subcellularLocation>
        <location evidence="1">Cell membrane</location>
        <topology evidence="1">Multi-pass membrane protein</topology>
    </subcellularLocation>
</comment>
<dbReference type="PANTHER" id="PTHR43266:SF2">
    <property type="entry name" value="MAJOR FACILITATOR SUPERFAMILY (MFS) PROFILE DOMAIN-CONTAINING PROTEIN"/>
    <property type="match status" value="1"/>
</dbReference>
<keyword evidence="6 7" id="KW-0472">Membrane</keyword>
<dbReference type="PANTHER" id="PTHR43266">
    <property type="entry name" value="MACROLIDE-EFFLUX PROTEIN"/>
    <property type="match status" value="1"/>
</dbReference>
<feature type="transmembrane region" description="Helical" evidence="7">
    <location>
        <begin position="64"/>
        <end position="85"/>
    </location>
</feature>
<proteinExistence type="predicted"/>
<keyword evidence="10" id="KW-1185">Reference proteome</keyword>
<dbReference type="Pfam" id="PF13186">
    <property type="entry name" value="SPASM"/>
    <property type="match status" value="1"/>
</dbReference>
<evidence type="ECO:0000256" key="3">
    <source>
        <dbReference type="ARBA" id="ARBA00022475"/>
    </source>
</evidence>
<evidence type="ECO:0000259" key="8">
    <source>
        <dbReference type="Pfam" id="PF13186"/>
    </source>
</evidence>
<organism evidence="9 10">
    <name type="scientific">Clostridium faecium</name>
    <dbReference type="NCBI Taxonomy" id="2762223"/>
    <lineage>
        <taxon>Bacteria</taxon>
        <taxon>Bacillati</taxon>
        <taxon>Bacillota</taxon>
        <taxon>Clostridia</taxon>
        <taxon>Eubacteriales</taxon>
        <taxon>Clostridiaceae</taxon>
        <taxon>Clostridium</taxon>
    </lineage>
</organism>
<feature type="domain" description="4Fe4S-binding SPASM" evidence="8">
    <location>
        <begin position="4"/>
        <end position="47"/>
    </location>
</feature>
<dbReference type="CDD" id="cd21109">
    <property type="entry name" value="SPASM"/>
    <property type="match status" value="1"/>
</dbReference>
<evidence type="ECO:0000256" key="7">
    <source>
        <dbReference type="SAM" id="Phobius"/>
    </source>
</evidence>
<keyword evidence="3" id="KW-1003">Cell membrane</keyword>
<comment type="caution">
    <text evidence="9">The sequence shown here is derived from an EMBL/GenBank/DDBJ whole genome shotgun (WGS) entry which is preliminary data.</text>
</comment>
<evidence type="ECO:0000256" key="5">
    <source>
        <dbReference type="ARBA" id="ARBA00022989"/>
    </source>
</evidence>
<name>A0ABR8YVQ5_9CLOT</name>
<feature type="transmembrane region" description="Helical" evidence="7">
    <location>
        <begin position="97"/>
        <end position="119"/>
    </location>
</feature>
<dbReference type="InterPro" id="IPR013785">
    <property type="entry name" value="Aldolase_TIM"/>
</dbReference>
<dbReference type="Gene3D" id="3.20.20.70">
    <property type="entry name" value="Aldolase class I"/>
    <property type="match status" value="1"/>
</dbReference>
<accession>A0ABR8YVQ5</accession>
<keyword evidence="5 7" id="KW-1133">Transmembrane helix</keyword>
<evidence type="ECO:0000313" key="10">
    <source>
        <dbReference type="Proteomes" id="UP000627166"/>
    </source>
</evidence>
<dbReference type="EMBL" id="JACSQB010000133">
    <property type="protein sequence ID" value="MBD8048367.1"/>
    <property type="molecule type" value="Genomic_DNA"/>
</dbReference>
<keyword evidence="2" id="KW-0813">Transport</keyword>
<gene>
    <name evidence="9" type="ORF">H9637_15205</name>
</gene>